<dbReference type="RefSeq" id="WP_106893314.1">
    <property type="nucleotide sequence ID" value="NZ_CP027860.1"/>
</dbReference>
<organism evidence="1 2">
    <name type="scientific">Ahniella affigens</name>
    <dbReference type="NCBI Taxonomy" id="2021234"/>
    <lineage>
        <taxon>Bacteria</taxon>
        <taxon>Pseudomonadati</taxon>
        <taxon>Pseudomonadota</taxon>
        <taxon>Gammaproteobacteria</taxon>
        <taxon>Lysobacterales</taxon>
        <taxon>Rhodanobacteraceae</taxon>
        <taxon>Ahniella</taxon>
    </lineage>
</organism>
<dbReference type="OrthoDB" id="7187509at2"/>
<evidence type="ECO:0000313" key="1">
    <source>
        <dbReference type="EMBL" id="AVP99396.1"/>
    </source>
</evidence>
<keyword evidence="2" id="KW-1185">Reference proteome</keyword>
<dbReference type="Proteomes" id="UP000241074">
    <property type="component" value="Chromosome"/>
</dbReference>
<sequence length="259" mass="26258">MAALVVVTSGCSVPHRDVLLFGTDTSLGVNVGADPAAAQVTNVSIGYKRREAVYMPLVVNGTDSKFTNDGKNMKYAGRAEGQPAGEGGKDTYSVFASFGGSARAATAQGGAQVAQFFATGIAAQRLAKSDRVTELVSTSAPQATEEAAAAAAARPLTVSMDTLPPAAKASVVQQMQQQLTGATMVSSFVTATNGSIDTAKRDCLVGKVGLTGPQQTALTNAATPADLNAQLSSNLFFDVTPDLVAALPSCQTPPTGGTP</sequence>
<reference evidence="1 2" key="1">
    <citation type="submission" date="2018-03" db="EMBL/GenBank/DDBJ databases">
        <title>Ahniella affigens gen. nov., sp. nov., a gammaproteobacterium isolated from sandy soil near a stream.</title>
        <authorList>
            <person name="Ko Y."/>
            <person name="Kim J.-H."/>
        </authorList>
    </citation>
    <scope>NUCLEOTIDE SEQUENCE [LARGE SCALE GENOMIC DNA]</scope>
    <source>
        <strain evidence="1 2">D13</strain>
    </source>
</reference>
<reference evidence="1 2" key="2">
    <citation type="submission" date="2018-03" db="EMBL/GenBank/DDBJ databases">
        <authorList>
            <person name="Keele B.F."/>
        </authorList>
    </citation>
    <scope>NUCLEOTIDE SEQUENCE [LARGE SCALE GENOMIC DNA]</scope>
    <source>
        <strain evidence="1 2">D13</strain>
    </source>
</reference>
<dbReference type="KEGG" id="xba:C7S18_20455"/>
<dbReference type="AlphaFoldDB" id="A0A2P1PX30"/>
<dbReference type="EMBL" id="CP027860">
    <property type="protein sequence ID" value="AVP99396.1"/>
    <property type="molecule type" value="Genomic_DNA"/>
</dbReference>
<name>A0A2P1PX30_9GAMM</name>
<protein>
    <submittedName>
        <fullName evidence="1">Uncharacterized protein</fullName>
    </submittedName>
</protein>
<gene>
    <name evidence="1" type="ORF">C7S18_20455</name>
</gene>
<accession>A0A2P1PX30</accession>
<proteinExistence type="predicted"/>
<evidence type="ECO:0000313" key="2">
    <source>
        <dbReference type="Proteomes" id="UP000241074"/>
    </source>
</evidence>